<feature type="domain" description="Rho-GAP" evidence="14">
    <location>
        <begin position="1645"/>
        <end position="1836"/>
    </location>
</feature>
<dbReference type="GO" id="GO:0035556">
    <property type="term" value="P:intracellular signal transduction"/>
    <property type="evidence" value="ECO:0007669"/>
    <property type="project" value="InterPro"/>
</dbReference>
<protein>
    <recommendedName>
        <fullName evidence="18">Myosin motor domain-containing protein</fullName>
    </recommendedName>
</protein>
<dbReference type="Gene3D" id="1.20.5.190">
    <property type="match status" value="1"/>
</dbReference>
<dbReference type="PROSITE" id="PS50238">
    <property type="entry name" value="RHOGAP"/>
    <property type="match status" value="1"/>
</dbReference>
<comment type="caution">
    <text evidence="16">The sequence shown here is derived from an EMBL/GenBank/DDBJ whole genome shotgun (WGS) entry which is preliminary data.</text>
</comment>
<evidence type="ECO:0000313" key="16">
    <source>
        <dbReference type="EMBL" id="GAU98696.1"/>
    </source>
</evidence>
<dbReference type="Pfam" id="PF00130">
    <property type="entry name" value="C1_1"/>
    <property type="match status" value="1"/>
</dbReference>
<evidence type="ECO:0000256" key="2">
    <source>
        <dbReference type="ARBA" id="ARBA00008314"/>
    </source>
</evidence>
<dbReference type="Gene3D" id="1.10.10.820">
    <property type="match status" value="1"/>
</dbReference>
<evidence type="ECO:0000256" key="1">
    <source>
        <dbReference type="ARBA" id="ARBA00004496"/>
    </source>
</evidence>
<dbReference type="Gene3D" id="1.20.120.720">
    <property type="entry name" value="Myosin VI head, motor domain, U50 subdomain"/>
    <property type="match status" value="1"/>
</dbReference>
<feature type="compositionally biased region" description="Basic and acidic residues" evidence="12">
    <location>
        <begin position="1118"/>
        <end position="1133"/>
    </location>
</feature>
<keyword evidence="9 11" id="KW-0505">Motor protein</keyword>
<feature type="domain" description="Myosin motor" evidence="15">
    <location>
        <begin position="199"/>
        <end position="967"/>
    </location>
</feature>
<feature type="domain" description="Phorbol-ester/DAG-type" evidence="13">
    <location>
        <begin position="1568"/>
        <end position="1618"/>
    </location>
</feature>
<feature type="compositionally biased region" description="Basic and acidic residues" evidence="12">
    <location>
        <begin position="1237"/>
        <end position="1248"/>
    </location>
</feature>
<evidence type="ECO:0008006" key="18">
    <source>
        <dbReference type="Google" id="ProtNLM"/>
    </source>
</evidence>
<keyword evidence="4" id="KW-0479">Metal-binding</keyword>
<dbReference type="InterPro" id="IPR002219">
    <property type="entry name" value="PKC_DAG/PE"/>
</dbReference>
<keyword evidence="17" id="KW-1185">Reference proteome</keyword>
<dbReference type="GO" id="GO:0005884">
    <property type="term" value="C:actin filament"/>
    <property type="evidence" value="ECO:0007669"/>
    <property type="project" value="TreeGrafter"/>
</dbReference>
<dbReference type="SUPFAM" id="SSF52540">
    <property type="entry name" value="P-loop containing nucleoside triphosphate hydrolases"/>
    <property type="match status" value="1"/>
</dbReference>
<dbReference type="InterPro" id="IPR008936">
    <property type="entry name" value="Rho_GTPase_activation_prot"/>
</dbReference>
<feature type="compositionally biased region" description="Low complexity" evidence="12">
    <location>
        <begin position="1330"/>
        <end position="1358"/>
    </location>
</feature>
<feature type="compositionally biased region" description="Acidic residues" evidence="12">
    <location>
        <begin position="1134"/>
        <end position="1146"/>
    </location>
</feature>
<evidence type="ECO:0000313" key="17">
    <source>
        <dbReference type="Proteomes" id="UP000186922"/>
    </source>
</evidence>
<keyword evidence="5 11" id="KW-0547">Nucleotide-binding</keyword>
<evidence type="ECO:0000259" key="14">
    <source>
        <dbReference type="PROSITE" id="PS50238"/>
    </source>
</evidence>
<dbReference type="Gene3D" id="3.30.70.1590">
    <property type="match status" value="1"/>
</dbReference>
<dbReference type="OrthoDB" id="312459at2759"/>
<dbReference type="Gene3D" id="1.20.58.530">
    <property type="match status" value="2"/>
</dbReference>
<dbReference type="STRING" id="947166.A0A1D1VAN3"/>
<dbReference type="Gene3D" id="3.30.60.20">
    <property type="match status" value="1"/>
</dbReference>
<feature type="region of interest" description="Disordered" evidence="12">
    <location>
        <begin position="1215"/>
        <end position="1398"/>
    </location>
</feature>
<feature type="compositionally biased region" description="Low complexity" evidence="12">
    <location>
        <begin position="1068"/>
        <end position="1082"/>
    </location>
</feature>
<dbReference type="CDD" id="cd23767">
    <property type="entry name" value="IQCD"/>
    <property type="match status" value="1"/>
</dbReference>
<dbReference type="Pfam" id="PF00063">
    <property type="entry name" value="Myosin_head"/>
    <property type="match status" value="2"/>
</dbReference>
<dbReference type="EMBL" id="BDGG01000004">
    <property type="protein sequence ID" value="GAU98696.1"/>
    <property type="molecule type" value="Genomic_DNA"/>
</dbReference>
<feature type="compositionally biased region" description="Acidic residues" evidence="12">
    <location>
        <begin position="1046"/>
        <end position="1055"/>
    </location>
</feature>
<dbReference type="InterPro" id="IPR000048">
    <property type="entry name" value="IQ_motif_EF-hand-BS"/>
</dbReference>
<comment type="subcellular location">
    <subcellularLocation>
        <location evidence="1">Cytoplasm</location>
    </subcellularLocation>
</comment>
<dbReference type="GO" id="GO:0016459">
    <property type="term" value="C:myosin complex"/>
    <property type="evidence" value="ECO:0007669"/>
    <property type="project" value="UniProtKB-KW"/>
</dbReference>
<comment type="similarity">
    <text evidence="2 11">Belongs to the TRAFAC class myosin-kinesin ATPase superfamily. Myosin family.</text>
</comment>
<dbReference type="GO" id="GO:0051015">
    <property type="term" value="F:actin filament binding"/>
    <property type="evidence" value="ECO:0007669"/>
    <property type="project" value="TreeGrafter"/>
</dbReference>
<evidence type="ECO:0000256" key="10">
    <source>
        <dbReference type="ARBA" id="ARBA00023203"/>
    </source>
</evidence>
<evidence type="ECO:0000256" key="11">
    <source>
        <dbReference type="PROSITE-ProRule" id="PRU00782"/>
    </source>
</evidence>
<evidence type="ECO:0000256" key="9">
    <source>
        <dbReference type="ARBA" id="ARBA00023175"/>
    </source>
</evidence>
<proteinExistence type="inferred from homology"/>
<dbReference type="SMART" id="SM00015">
    <property type="entry name" value="IQ"/>
    <property type="match status" value="2"/>
</dbReference>
<name>A0A1D1VAN3_RAMVA</name>
<gene>
    <name evidence="16" type="primary">RvY_09810-1</name>
    <name evidence="16" type="synonym">RvY_09810.1</name>
    <name evidence="16" type="ORF">RvY_09810</name>
</gene>
<feature type="region of interest" description="Disordered" evidence="12">
    <location>
        <begin position="1116"/>
        <end position="1199"/>
    </location>
</feature>
<evidence type="ECO:0000259" key="13">
    <source>
        <dbReference type="PROSITE" id="PS50081"/>
    </source>
</evidence>
<evidence type="ECO:0000259" key="15">
    <source>
        <dbReference type="PROSITE" id="PS51456"/>
    </source>
</evidence>
<feature type="compositionally biased region" description="Polar residues" evidence="12">
    <location>
        <begin position="766"/>
        <end position="781"/>
    </location>
</feature>
<feature type="region of interest" description="Disordered" evidence="12">
    <location>
        <begin position="1916"/>
        <end position="1937"/>
    </location>
</feature>
<dbReference type="PROSITE" id="PS51456">
    <property type="entry name" value="MYOSIN_MOTOR"/>
    <property type="match status" value="1"/>
</dbReference>
<feature type="region of interest" description="Disordered" evidence="12">
    <location>
        <begin position="1045"/>
        <end position="1082"/>
    </location>
</feature>
<evidence type="ECO:0000256" key="8">
    <source>
        <dbReference type="ARBA" id="ARBA00023123"/>
    </source>
</evidence>
<dbReference type="GO" id="GO:0000146">
    <property type="term" value="F:microfilament motor activity"/>
    <property type="evidence" value="ECO:0007669"/>
    <property type="project" value="InterPro"/>
</dbReference>
<dbReference type="PROSITE" id="PS50096">
    <property type="entry name" value="IQ"/>
    <property type="match status" value="2"/>
</dbReference>
<dbReference type="Proteomes" id="UP000186922">
    <property type="component" value="Unassembled WGS sequence"/>
</dbReference>
<feature type="compositionally biased region" description="Polar residues" evidence="12">
    <location>
        <begin position="1916"/>
        <end position="1931"/>
    </location>
</feature>
<evidence type="ECO:0000256" key="12">
    <source>
        <dbReference type="SAM" id="MobiDB-lite"/>
    </source>
</evidence>
<dbReference type="InterPro" id="IPR027417">
    <property type="entry name" value="P-loop_NTPase"/>
</dbReference>
<dbReference type="SMART" id="SM00109">
    <property type="entry name" value="C1"/>
    <property type="match status" value="1"/>
</dbReference>
<evidence type="ECO:0000256" key="3">
    <source>
        <dbReference type="ARBA" id="ARBA00022490"/>
    </source>
</evidence>
<dbReference type="GO" id="GO:0005096">
    <property type="term" value="F:GTPase activator activity"/>
    <property type="evidence" value="ECO:0007669"/>
    <property type="project" value="InterPro"/>
</dbReference>
<evidence type="ECO:0000256" key="7">
    <source>
        <dbReference type="ARBA" id="ARBA00022840"/>
    </source>
</evidence>
<dbReference type="Pfam" id="PF00620">
    <property type="entry name" value="RhoGAP"/>
    <property type="match status" value="1"/>
</dbReference>
<feature type="region of interest" description="Disordered" evidence="12">
    <location>
        <begin position="766"/>
        <end position="839"/>
    </location>
</feature>
<keyword evidence="8 11" id="KW-0518">Myosin</keyword>
<dbReference type="FunFam" id="3.40.850.10:FF:000008">
    <property type="entry name" value="Putative unconventional myosin-IXa"/>
    <property type="match status" value="1"/>
</dbReference>
<dbReference type="Gene3D" id="1.10.555.10">
    <property type="entry name" value="Rho GTPase activation protein"/>
    <property type="match status" value="1"/>
</dbReference>
<dbReference type="InterPro" id="IPR046987">
    <property type="entry name" value="Myo9"/>
</dbReference>
<dbReference type="PANTHER" id="PTHR46184">
    <property type="entry name" value="UNCONVENTIONAL MYOSIN-IXB-LIKE PROTEIN"/>
    <property type="match status" value="1"/>
</dbReference>
<dbReference type="PROSITE" id="PS50081">
    <property type="entry name" value="ZF_DAG_PE_2"/>
    <property type="match status" value="1"/>
</dbReference>
<keyword evidence="10 11" id="KW-0009">Actin-binding</keyword>
<dbReference type="Pfam" id="PF00612">
    <property type="entry name" value="IQ"/>
    <property type="match status" value="2"/>
</dbReference>
<evidence type="ECO:0000256" key="5">
    <source>
        <dbReference type="ARBA" id="ARBA00022741"/>
    </source>
</evidence>
<dbReference type="FunFam" id="1.10.10.820:FF:000001">
    <property type="entry name" value="Myosin heavy chain"/>
    <property type="match status" value="1"/>
</dbReference>
<keyword evidence="3" id="KW-0963">Cytoplasm</keyword>
<organism evidence="16 17">
    <name type="scientific">Ramazzottius varieornatus</name>
    <name type="common">Water bear</name>
    <name type="synonym">Tardigrade</name>
    <dbReference type="NCBI Taxonomy" id="947166"/>
    <lineage>
        <taxon>Eukaryota</taxon>
        <taxon>Metazoa</taxon>
        <taxon>Ecdysozoa</taxon>
        <taxon>Tardigrada</taxon>
        <taxon>Eutardigrada</taxon>
        <taxon>Parachela</taxon>
        <taxon>Hypsibioidea</taxon>
        <taxon>Ramazzottiidae</taxon>
        <taxon>Ramazzottius</taxon>
    </lineage>
</organism>
<keyword evidence="7 11" id="KW-0067">ATP-binding</keyword>
<reference evidence="16 17" key="1">
    <citation type="journal article" date="2016" name="Nat. Commun.">
        <title>Extremotolerant tardigrade genome and improved radiotolerance of human cultured cells by tardigrade-unique protein.</title>
        <authorList>
            <person name="Hashimoto T."/>
            <person name="Horikawa D.D."/>
            <person name="Saito Y."/>
            <person name="Kuwahara H."/>
            <person name="Kozuka-Hata H."/>
            <person name="Shin-I T."/>
            <person name="Minakuchi Y."/>
            <person name="Ohishi K."/>
            <person name="Motoyama A."/>
            <person name="Aizu T."/>
            <person name="Enomoto A."/>
            <person name="Kondo K."/>
            <person name="Tanaka S."/>
            <person name="Hara Y."/>
            <person name="Koshikawa S."/>
            <person name="Sagara H."/>
            <person name="Miura T."/>
            <person name="Yokobori S."/>
            <person name="Miyagawa K."/>
            <person name="Suzuki Y."/>
            <person name="Kubo T."/>
            <person name="Oyama M."/>
            <person name="Kohara Y."/>
            <person name="Fujiyama A."/>
            <person name="Arakawa K."/>
            <person name="Katayama T."/>
            <person name="Toyoda A."/>
            <person name="Kunieda T."/>
        </authorList>
    </citation>
    <scope>NUCLEOTIDE SEQUENCE [LARGE SCALE GENOMIC DNA]</scope>
    <source>
        <strain evidence="16 17">YOKOZUNA-1</strain>
    </source>
</reference>
<dbReference type="PRINTS" id="PR00193">
    <property type="entry name" value="MYOSINHEAVY"/>
</dbReference>
<dbReference type="Gene3D" id="3.40.850.10">
    <property type="entry name" value="Kinesin motor domain"/>
    <property type="match status" value="2"/>
</dbReference>
<evidence type="ECO:0000256" key="6">
    <source>
        <dbReference type="ARBA" id="ARBA00022833"/>
    </source>
</evidence>
<dbReference type="PROSITE" id="PS00479">
    <property type="entry name" value="ZF_DAG_PE_1"/>
    <property type="match status" value="1"/>
</dbReference>
<sequence>MMKDLEAVPPLHLQQPRRDSLAKMQITQSQLSNLTYRKVKHSAAIRERPSANEPTYELSFDVSLDGIPPCQIQLRASKSTRADEVLRHVLHQLCSNGYQRRAVDSYAISEVVYDDLGQVCKERRLTFDDHPAQLQLLWPKEQVSPGSSDSDSFTRETFAFRVSDCLPDVPEPHPQWLECDLASYFASDSFLHKFFSEDDTVSDLCQLPELTEATILNNLQDRFEEGRIYTSAGPSILVSINPYKFYPLYNPKVVSLYQTDIQPSLNLPPHIFAIADVAYNTMMRHRRDQCIVISGESGSGKTECTHFILHHLTALSHKGAEQGGKIEQSILSAAPVLEAFGNAKTAHNNNSSRFGKYIQVHYKPDGKVARANVQQYLLEKSRIVSQARNERNYHVFYYMLAGSSDEEKKKLRLDSIESYDYLNQSNYGDMNGLDCTFEFDRLKQAMEMVGFTRETQTRIFSVLSAVLHIGNIQYVKKASSYHHDESVIIQNREVLAIVASLLQVNEELLHSALISKCAIAYNEALIMNYKLPEAINARDALAKLLYCSLFDWIVNQTNRLLHSSRSAKDKEVSIGVLDIFGFENFERNSFEQFCINYANEHLQSYFNLHVFKYEQDEYISEGIDWKPIAYTDNTPCLDLIQQKPYGLLPLLNEECSFPGATNETLLEKYRRHQVNNEYFDSPQKRENAFIVHHYAGTVKYDVKNFREKNSDANRAADLVLLLKTSVSGFLREMVAESPTAMARWRMLKLTVMTVLAFTRKTRRRQSFSVEQPLTASPPRTSTLEDEVRRQRGSLTGPIDKKGLPVGVKRNFSPQASSRGHRTNDLPTHAPKARRGVTHQTVTGQFQQSLTKLMEALNKADPYFIRCIKSNNSKTPGLFDQETVLRQLRYSGMLETVRIRRSGYHIRLSYKEFESHYHALLPDKFIGTMEDVRQCLLRWGLDEENFQIGRRKIYLRELEKQKLDDLLHKYVLRNIVKIQRWWRTSNKQLKEKSALAIQRHWRGYVARNDYRRRRVATLIIQRWWRSTQTRRNARRFVRTLEKRPTIAEEEEEDEETEGRPVAISPVGRSTTGHSTPFSSFSSDWNSHFSDEGVQLNKTISTEDISIPRSHGKLIIRTPLRRESYTAAERPRRDSEEESSGILDDSEPESYQAPTTSRKDTHTFYPSLATPRVEPKPWRRYSAIEPTLPSPTTPDKIEQERGVDVYNEKAVDVVQEAELQPHIRPSPPRQPPAHHRTTRRDTLPKREHFSTPESVQQGKAGKMGAFKSWLGKKVATKKKSDDTESLRLSPELIENDEEQPSTPSMRRVGAGSTPFKVSQGGALTRPSDLPVKKLTLKSSATSKRAKSASATKSPTSETTSIIPALTRTFSKNRLKRRPGAAATESFVSDTKPKLDTSKEPSWNCRSITEFTDSEDRVVSSAEELRDLETFIFDKILQMGSSMKGKNATRADQIFQQGLKEFRNNLISTYSVAVKDVRLCIRYRDLIVNFEKTIRVACYKIIQSRSPPYTTAALAQNDAEGFPVNMAINAFRSFMNEFMQRQQTRMREETTKYRTLSRKRKVEQSVLNKNGHQLVSVNIFNLPTACEVCSSFLWPMEKGLVCQLCKTTCHKKCYQKIENNCNGKRKIKKTSPGATLQPSQPSGRVFTVPLDCLLMAGEKIPAIADRLITCIELQGVYTEWIYRKSGGIPGMRALRAAIEDGYEKIEWDQYHDSGIHLVASTFKALLREMPEPLMTFERYDELMDIMDMDNDEEQLQHVYGAIRKMPKHNHDLLERLFFHLARVAQHADVNMMNSENLAIVFAPVLFRPDRDLKSFEVSDDYKKQIKCIQIVIDAQLQKLQSTLEDIGQIDSAAMSVNTRLSVIRSSKVFPGATNSRIGSPNVPETIPDVDEEEVRLANEIQSLRKEKEKRTMDLASLRLSHQTSQEGSHSSQEDISVLPDAWRRRRSSQLPRRHQFSAAKKDEVVWL</sequence>
<dbReference type="GO" id="GO:0046872">
    <property type="term" value="F:metal ion binding"/>
    <property type="evidence" value="ECO:0007669"/>
    <property type="project" value="UniProtKB-KW"/>
</dbReference>
<keyword evidence="6" id="KW-0862">Zinc</keyword>
<accession>A0A1D1VAN3</accession>
<dbReference type="SMART" id="SM00242">
    <property type="entry name" value="MYSc"/>
    <property type="match status" value="1"/>
</dbReference>
<dbReference type="SUPFAM" id="SSF57889">
    <property type="entry name" value="Cysteine-rich domain"/>
    <property type="match status" value="1"/>
</dbReference>
<dbReference type="SUPFAM" id="SSF48350">
    <property type="entry name" value="GTPase activation domain, GAP"/>
    <property type="match status" value="1"/>
</dbReference>
<dbReference type="InterPro" id="IPR036961">
    <property type="entry name" value="Kinesin_motor_dom_sf"/>
</dbReference>
<evidence type="ECO:0000256" key="4">
    <source>
        <dbReference type="ARBA" id="ARBA00022723"/>
    </source>
</evidence>
<dbReference type="PANTHER" id="PTHR46184:SF5">
    <property type="entry name" value="UNCONVENTIONAL MYOSIN-IXA-LIKE"/>
    <property type="match status" value="1"/>
</dbReference>
<dbReference type="InterPro" id="IPR001609">
    <property type="entry name" value="Myosin_head_motor_dom-like"/>
</dbReference>
<dbReference type="GO" id="GO:0005737">
    <property type="term" value="C:cytoplasm"/>
    <property type="evidence" value="ECO:0007669"/>
    <property type="project" value="UniProtKB-SubCell"/>
</dbReference>
<dbReference type="CDD" id="cd20818">
    <property type="entry name" value="C1_Myosin-IX"/>
    <property type="match status" value="1"/>
</dbReference>
<feature type="region of interest" description="Actin-binding" evidence="11">
    <location>
        <begin position="849"/>
        <end position="871"/>
    </location>
</feature>
<dbReference type="SMART" id="SM00324">
    <property type="entry name" value="RhoGAP"/>
    <property type="match status" value="1"/>
</dbReference>
<dbReference type="InterPro" id="IPR000198">
    <property type="entry name" value="RhoGAP_dom"/>
</dbReference>
<dbReference type="InterPro" id="IPR046349">
    <property type="entry name" value="C1-like_sf"/>
</dbReference>
<dbReference type="GO" id="GO:0005524">
    <property type="term" value="F:ATP binding"/>
    <property type="evidence" value="ECO:0007669"/>
    <property type="project" value="UniProtKB-UniRule"/>
</dbReference>
<feature type="binding site" evidence="11">
    <location>
        <begin position="295"/>
        <end position="302"/>
    </location>
    <ligand>
        <name>ATP</name>
        <dbReference type="ChEBI" id="CHEBI:30616"/>
    </ligand>
</feature>